<evidence type="ECO:0000256" key="1">
    <source>
        <dbReference type="ARBA" id="ARBA00004147"/>
    </source>
</evidence>
<evidence type="ECO:0000256" key="14">
    <source>
        <dbReference type="ARBA" id="ARBA00023296"/>
    </source>
</evidence>
<keyword evidence="11" id="KW-1164">Virus endocytosis by host</keyword>
<evidence type="ECO:0000256" key="13">
    <source>
        <dbReference type="ARBA" id="ARBA00023157"/>
    </source>
</evidence>
<dbReference type="Proteomes" id="UP000162963">
    <property type="component" value="Genome"/>
</dbReference>
<evidence type="ECO:0000256" key="11">
    <source>
        <dbReference type="ARBA" id="ARBA00022890"/>
    </source>
</evidence>
<evidence type="ECO:0000256" key="4">
    <source>
        <dbReference type="ARBA" id="ARBA00022561"/>
    </source>
</evidence>
<dbReference type="GO" id="GO:0039620">
    <property type="term" value="C:T=7 icosahedral viral capsid"/>
    <property type="evidence" value="ECO:0007669"/>
    <property type="project" value="UniProtKB-UniRule"/>
</dbReference>
<dbReference type="GO" id="GO:0042025">
    <property type="term" value="C:host cell nucleus"/>
    <property type="evidence" value="ECO:0007669"/>
    <property type="project" value="UniProtKB-SubCell"/>
</dbReference>
<evidence type="ECO:0000256" key="2">
    <source>
        <dbReference type="ARBA" id="ARBA00004328"/>
    </source>
</evidence>
<dbReference type="InterPro" id="IPR011222">
    <property type="entry name" value="dsDNA_vir_gr_I_capsid"/>
</dbReference>
<keyword evidence="12 15" id="KW-0426">Late protein</keyword>
<keyword evidence="9 15" id="KW-1145">T=7 icosahedral capsid protein</keyword>
<comment type="function">
    <text evidence="15">Forms an icosahedral capsid with a T=7 symmetry.</text>
</comment>
<evidence type="ECO:0000313" key="17">
    <source>
        <dbReference type="EMBL" id="AKU38337.1"/>
    </source>
</evidence>
<comment type="subcellular location">
    <subcellularLocation>
        <location evidence="1">Host nucleus</location>
    </subcellularLocation>
    <subcellularLocation>
        <location evidence="2">Virion</location>
    </subcellularLocation>
</comment>
<accession>A0A0K1L9C4</accession>
<evidence type="ECO:0000256" key="15">
    <source>
        <dbReference type="PIRNR" id="PIRNR003376"/>
    </source>
</evidence>
<dbReference type="GO" id="GO:0005198">
    <property type="term" value="F:structural molecule activity"/>
    <property type="evidence" value="ECO:0007669"/>
    <property type="project" value="UniProtKB-UniRule"/>
</dbReference>
<dbReference type="InterPro" id="IPR036931">
    <property type="entry name" value="Polyomavir_VP1_sf"/>
</dbReference>
<protein>
    <recommendedName>
        <fullName evidence="15">Capsid protein VP1</fullName>
    </recommendedName>
</protein>
<feature type="disulfide bond" description="Interchain" evidence="16">
    <location>
        <position position="198"/>
    </location>
</feature>
<reference evidence="17 18" key="1">
    <citation type="journal article" date="2015" name="Genome Announc.">
        <title>Avian Polyomavirus Genome Sequences Recovered from Parrots in Captive Breeding Facilities in Poland.</title>
        <authorList>
            <person name="Dayaram A."/>
            <person name="Piasecki T."/>
            <person name="Chrzastek K."/>
            <person name="White R."/>
            <person name="Julian L."/>
            <person name="van Bysterveldt K."/>
            <person name="Varsani A."/>
        </authorList>
    </citation>
    <scope>NUCLEOTIDE SEQUENCE [LARGE SCALE GENOMIC DNA]</scope>
    <source>
        <strain evidence="17">PL1025B</strain>
    </source>
</reference>
<keyword evidence="5 15" id="KW-1048">Host nucleus</keyword>
<evidence type="ECO:0000256" key="10">
    <source>
        <dbReference type="ARBA" id="ARBA00022844"/>
    </source>
</evidence>
<dbReference type="PIRSF" id="PIRSF003376">
    <property type="entry name" value="Capsid_VP1_Polyomavir"/>
    <property type="match status" value="1"/>
</dbReference>
<keyword evidence="6 15" id="KW-0945">Host-virus interaction</keyword>
<keyword evidence="10 15" id="KW-0946">Virion</keyword>
<sequence>MSQKGKGSCPRPQQVPRLLVKGGIEVLDVKSGPDSITTIEAYLQPRPGQKNGYSTVITVQAEGYQDAPHSTEVPCYSCARIPLPTINDDITCPTLLMWEAVSVKTEVVGVSSILNMHSGAFRAFNGYGGGFTICGPRIHFFSVGGEPLDLQACMQNSKTVYPAPLIGPGEGERRETAQVLDTGYKARLDKDGLYPIECWCPDPAKNENTRYYGNLTGGPETPPVLAFTNTTTTILLDENGVGPLCKGDGLFLSAADVAGTYVDQRGRQYWRGLPRYFSIQLRKRNVRNPYPVSGLLNSLFNDLMPRMTGQSMQGSDAQVEEVRVYEVMEGLAPEIDMPPKAPR</sequence>
<dbReference type="GO" id="GO:0075509">
    <property type="term" value="P:endocytosis involved in viral entry into host cell"/>
    <property type="evidence" value="ECO:0007669"/>
    <property type="project" value="UniProtKB-KW"/>
</dbReference>
<evidence type="ECO:0000256" key="7">
    <source>
        <dbReference type="ARBA" id="ARBA00022595"/>
    </source>
</evidence>
<keyword evidence="8 15" id="KW-1161">Viral attachment to host cell</keyword>
<keyword evidence="7" id="KW-1162">Viral penetration into host cytoplasm</keyword>
<dbReference type="InterPro" id="IPR000662">
    <property type="entry name" value="Capsid_VP1_Polyomavir"/>
</dbReference>
<evidence type="ECO:0000256" key="3">
    <source>
        <dbReference type="ARBA" id="ARBA00006893"/>
    </source>
</evidence>
<keyword evidence="4 15" id="KW-0167">Capsid protein</keyword>
<dbReference type="Gene3D" id="2.60.175.10">
    <property type="entry name" value="Capsid protein VP1,Polyomavirus"/>
    <property type="match status" value="1"/>
</dbReference>
<dbReference type="Pfam" id="PF00718">
    <property type="entry name" value="Polyoma_coat"/>
    <property type="match status" value="1"/>
</dbReference>
<evidence type="ECO:0000256" key="5">
    <source>
        <dbReference type="ARBA" id="ARBA00022562"/>
    </source>
</evidence>
<dbReference type="GO" id="GO:0019062">
    <property type="term" value="P:virion attachment to host cell"/>
    <property type="evidence" value="ECO:0007669"/>
    <property type="project" value="UniProtKB-UniRule"/>
</dbReference>
<evidence type="ECO:0000256" key="9">
    <source>
        <dbReference type="ARBA" id="ARBA00022828"/>
    </source>
</evidence>
<evidence type="ECO:0000256" key="8">
    <source>
        <dbReference type="ARBA" id="ARBA00022804"/>
    </source>
</evidence>
<evidence type="ECO:0000256" key="6">
    <source>
        <dbReference type="ARBA" id="ARBA00022581"/>
    </source>
</evidence>
<organism evidence="17 18">
    <name type="scientific">Budgerigar fledgling disease virus</name>
    <name type="common">BFPyV</name>
    <name type="synonym">Aves polyomavirus 1</name>
    <dbReference type="NCBI Taxonomy" id="1891747"/>
    <lineage>
        <taxon>Viruses</taxon>
        <taxon>Monodnaviria</taxon>
        <taxon>Shotokuvirae</taxon>
        <taxon>Cossaviricota</taxon>
        <taxon>Papovaviricetes</taxon>
        <taxon>Sepolyvirales</taxon>
        <taxon>Polyomaviridae</taxon>
        <taxon>Gammapolyomavirus</taxon>
    </lineage>
</organism>
<keyword evidence="14" id="KW-1160">Virus entry into host cell</keyword>
<feature type="disulfide bond" description="Interchain" evidence="16">
    <location>
        <position position="92"/>
    </location>
</feature>
<organismHost>
    <name type="scientific">Psittacidae</name>
    <name type="common">parrots</name>
    <dbReference type="NCBI Taxonomy" id="9224"/>
</organismHost>
<proteinExistence type="inferred from homology"/>
<dbReference type="EMBL" id="KT203764">
    <property type="protein sequence ID" value="AKU38337.1"/>
    <property type="molecule type" value="Genomic_DNA"/>
</dbReference>
<keyword evidence="13 16" id="KW-1015">Disulfide bond</keyword>
<evidence type="ECO:0000256" key="16">
    <source>
        <dbReference type="PIRSR" id="PIRSR003376-50"/>
    </source>
</evidence>
<dbReference type="SUPFAM" id="SSF88648">
    <property type="entry name" value="Group I dsDNA viruses"/>
    <property type="match status" value="1"/>
</dbReference>
<evidence type="ECO:0000256" key="12">
    <source>
        <dbReference type="ARBA" id="ARBA00022921"/>
    </source>
</evidence>
<name>A0A0K1L9C4_BFPYV</name>
<evidence type="ECO:0000313" key="18">
    <source>
        <dbReference type="Proteomes" id="UP000162963"/>
    </source>
</evidence>
<comment type="similarity">
    <text evidence="3 15">Belongs to the polyomaviruses coat protein VP1 family.</text>
</comment>
<comment type="subunit">
    <text evidence="15">Homomultimer.</text>
</comment>